<dbReference type="Proteomes" id="UP000297703">
    <property type="component" value="Unassembled WGS sequence"/>
</dbReference>
<evidence type="ECO:0000313" key="12">
    <source>
        <dbReference type="Proteomes" id="UP000297703"/>
    </source>
</evidence>
<keyword evidence="5" id="KW-0964">Secreted</keyword>
<evidence type="ECO:0000256" key="7">
    <source>
        <dbReference type="ARBA" id="ARBA00022729"/>
    </source>
</evidence>
<dbReference type="InterPro" id="IPR046350">
    <property type="entry name" value="Cystatin_sf"/>
</dbReference>
<dbReference type="GO" id="GO:0005576">
    <property type="term" value="C:extracellular region"/>
    <property type="evidence" value="ECO:0007669"/>
    <property type="project" value="UniProtKB-SubCell"/>
</dbReference>
<dbReference type="SUPFAM" id="SSF54403">
    <property type="entry name" value="Cystatin/monellin"/>
    <property type="match status" value="1"/>
</dbReference>
<dbReference type="InterPro" id="IPR010892">
    <property type="entry name" value="Spp-24"/>
</dbReference>
<keyword evidence="6" id="KW-0597">Phosphoprotein</keyword>
<organism evidence="11 12">
    <name type="scientific">Platysternon megacephalum</name>
    <name type="common">big-headed turtle</name>
    <dbReference type="NCBI Taxonomy" id="55544"/>
    <lineage>
        <taxon>Eukaryota</taxon>
        <taxon>Metazoa</taxon>
        <taxon>Chordata</taxon>
        <taxon>Craniata</taxon>
        <taxon>Vertebrata</taxon>
        <taxon>Euteleostomi</taxon>
        <taxon>Archelosauria</taxon>
        <taxon>Testudinata</taxon>
        <taxon>Testudines</taxon>
        <taxon>Cryptodira</taxon>
        <taxon>Durocryptodira</taxon>
        <taxon>Testudinoidea</taxon>
        <taxon>Platysternidae</taxon>
        <taxon>Platysternon</taxon>
    </lineage>
</organism>
<evidence type="ECO:0000256" key="4">
    <source>
        <dbReference type="ARBA" id="ARBA00020365"/>
    </source>
</evidence>
<comment type="subcellular location">
    <subcellularLocation>
        <location evidence="2">Secreted</location>
    </subcellularLocation>
</comment>
<evidence type="ECO:0000256" key="6">
    <source>
        <dbReference type="ARBA" id="ARBA00022553"/>
    </source>
</evidence>
<proteinExistence type="inferred from homology"/>
<evidence type="ECO:0000256" key="8">
    <source>
        <dbReference type="ARBA" id="ARBA00023157"/>
    </source>
</evidence>
<dbReference type="OrthoDB" id="9944258at2759"/>
<keyword evidence="7" id="KW-0732">Signal</keyword>
<feature type="compositionally biased region" description="Basic residues" evidence="10">
    <location>
        <begin position="265"/>
        <end position="278"/>
    </location>
</feature>
<dbReference type="EMBL" id="QXTE01000196">
    <property type="protein sequence ID" value="TFK02288.1"/>
    <property type="molecule type" value="Genomic_DNA"/>
</dbReference>
<comment type="caution">
    <text evidence="11">The sequence shown here is derived from an EMBL/GenBank/DDBJ whole genome shotgun (WGS) entry which is preliminary data.</text>
</comment>
<name>A0A4D9E253_9SAUR</name>
<dbReference type="STRING" id="55544.A0A4D9E253"/>
<dbReference type="GO" id="GO:0046849">
    <property type="term" value="P:bone remodeling"/>
    <property type="evidence" value="ECO:0007669"/>
    <property type="project" value="InterPro"/>
</dbReference>
<evidence type="ECO:0000256" key="2">
    <source>
        <dbReference type="ARBA" id="ARBA00004613"/>
    </source>
</evidence>
<evidence type="ECO:0000256" key="1">
    <source>
        <dbReference type="ARBA" id="ARBA00002371"/>
    </source>
</evidence>
<reference evidence="11 12" key="2">
    <citation type="submission" date="2019-04" db="EMBL/GenBank/DDBJ databases">
        <title>The genome sequence of big-headed turtle.</title>
        <authorList>
            <person name="Gong S."/>
        </authorList>
    </citation>
    <scope>NUCLEOTIDE SEQUENCE [LARGE SCALE GENOMIC DNA]</scope>
    <source>
        <strain evidence="11">DO16091913</strain>
        <tissue evidence="11">Muscle</tissue>
    </source>
</reference>
<evidence type="ECO:0000256" key="10">
    <source>
        <dbReference type="SAM" id="MobiDB-lite"/>
    </source>
</evidence>
<evidence type="ECO:0000256" key="3">
    <source>
        <dbReference type="ARBA" id="ARBA00008576"/>
    </source>
</evidence>
<gene>
    <name evidence="11" type="ORF">DR999_PMT15440</name>
</gene>
<dbReference type="Gene3D" id="3.10.450.10">
    <property type="match status" value="1"/>
</dbReference>
<reference evidence="11 12" key="1">
    <citation type="submission" date="2019-04" db="EMBL/GenBank/DDBJ databases">
        <title>Draft genome of the big-headed turtle Platysternon megacephalum.</title>
        <authorList>
            <person name="Gong S."/>
        </authorList>
    </citation>
    <scope>NUCLEOTIDE SEQUENCE [LARGE SCALE GENOMIC DNA]</scope>
    <source>
        <strain evidence="11">DO16091913</strain>
        <tissue evidence="11">Muscle</tissue>
    </source>
</reference>
<keyword evidence="8" id="KW-1015">Disulfide bond</keyword>
<dbReference type="AlphaFoldDB" id="A0A4D9E253"/>
<feature type="region of interest" description="Disordered" evidence="10">
    <location>
        <begin position="241"/>
        <end position="286"/>
    </location>
</feature>
<comment type="function">
    <text evidence="1">Could coordinate an aspect of bone turnover.</text>
</comment>
<keyword evidence="11" id="KW-0449">Lipoprotein</keyword>
<evidence type="ECO:0000313" key="11">
    <source>
        <dbReference type="EMBL" id="TFK02288.1"/>
    </source>
</evidence>
<dbReference type="PANTHER" id="PTHR15444">
    <property type="entry name" value="SECRETED PHOSPHOPROTEIN 24"/>
    <property type="match status" value="1"/>
</dbReference>
<dbReference type="PANTHER" id="PTHR15444:SF4">
    <property type="entry name" value="SECRETED PHOSPHOPROTEIN 24"/>
    <property type="match status" value="1"/>
</dbReference>
<evidence type="ECO:0000256" key="9">
    <source>
        <dbReference type="ARBA" id="ARBA00029627"/>
    </source>
</evidence>
<protein>
    <recommendedName>
        <fullName evidence="4">Secreted phosphoprotein 24</fullName>
    </recommendedName>
    <alternativeName>
        <fullName evidence="9">Secreted phosphoprotein 2</fullName>
    </alternativeName>
</protein>
<sequence>MDSERAREREPEKGALKRMLAEYFGGTLQITEINIVVHLKCRLALGYIKMTQLEISPPLRMESGQPSAVKLRVWKLGQGALPVSNKYTKLEGTSPGLCGNITEIGLVSEYPTANWKGLPVYDYESSIKEEALRASIGRVNSRSQWPALFGVVRSYVRGVDLLDNNDYSIVLDFMVRETTCPKDSEKDPSLCDFRVGRYVQTAFCRSTVQVSEEQIQNLAVYCSQDGSSSESSSSEEMMFMEMMAPNRRGDSRNEAQLAPEAFSAGRRRQSYKAQRQSRKANSYALE</sequence>
<accession>A0A4D9E253</accession>
<evidence type="ECO:0000256" key="5">
    <source>
        <dbReference type="ARBA" id="ARBA00022525"/>
    </source>
</evidence>
<keyword evidence="12" id="KW-1185">Reference proteome</keyword>
<comment type="similarity">
    <text evidence="3">Belongs to the SPP2 family.</text>
</comment>
<dbReference type="Pfam" id="PF07448">
    <property type="entry name" value="Spp-24"/>
    <property type="match status" value="1"/>
</dbReference>